<dbReference type="STRING" id="1223545.GS4_45_00120"/>
<dbReference type="Proteomes" id="UP000011666">
    <property type="component" value="Unassembled WGS sequence"/>
</dbReference>
<sequence length="134" mass="14905">MSRMLFVNTTATDIPATRSFFSGLGFSFNDDFCDDTTLCLVVNDQSFVMIMTPEKFQGFISGGITDTSKEREVLIAISAESKDAVDTLVDTALATGGSTWQETQDHGWMYGRSFRDLDGHAWEVSWMDLSQFEG</sequence>
<proteinExistence type="predicted"/>
<dbReference type="InterPro" id="IPR029068">
    <property type="entry name" value="Glyas_Bleomycin-R_OHBP_Dase"/>
</dbReference>
<dbReference type="RefSeq" id="WP_007625460.1">
    <property type="nucleotide sequence ID" value="NZ_BANX01000045.1"/>
</dbReference>
<accession>M0QRJ0</accession>
<reference evidence="2 3" key="1">
    <citation type="submission" date="2013-01" db="EMBL/GenBank/DDBJ databases">
        <title>Whole genome shotgun sequence of Gordonia soli NBRC 108243.</title>
        <authorList>
            <person name="Isaki-Nakamura S."/>
            <person name="Hosoyama A."/>
            <person name="Tsuchikane K."/>
            <person name="Ando Y."/>
            <person name="Baba S."/>
            <person name="Ohji S."/>
            <person name="Hamada M."/>
            <person name="Tamura T."/>
            <person name="Yamazoe A."/>
            <person name="Yamazaki S."/>
            <person name="Fujita N."/>
        </authorList>
    </citation>
    <scope>NUCLEOTIDE SEQUENCE [LARGE SCALE GENOMIC DNA]</scope>
    <source>
        <strain evidence="2 3">NBRC 108243</strain>
    </source>
</reference>
<evidence type="ECO:0000259" key="1">
    <source>
        <dbReference type="Pfam" id="PF00903"/>
    </source>
</evidence>
<dbReference type="SUPFAM" id="SSF54593">
    <property type="entry name" value="Glyoxalase/Bleomycin resistance protein/Dihydroxybiphenyl dioxygenase"/>
    <property type="match status" value="1"/>
</dbReference>
<dbReference type="PANTHER" id="PTHR36503">
    <property type="entry name" value="BLR2520 PROTEIN"/>
    <property type="match status" value="1"/>
</dbReference>
<evidence type="ECO:0000313" key="2">
    <source>
        <dbReference type="EMBL" id="GAC70956.1"/>
    </source>
</evidence>
<comment type="caution">
    <text evidence="2">The sequence shown here is derived from an EMBL/GenBank/DDBJ whole genome shotgun (WGS) entry which is preliminary data.</text>
</comment>
<dbReference type="eggNOG" id="COG3607">
    <property type="taxonomic scope" value="Bacteria"/>
</dbReference>
<dbReference type="Gene3D" id="3.10.180.10">
    <property type="entry name" value="2,3-Dihydroxybiphenyl 1,2-Dioxygenase, domain 1"/>
    <property type="match status" value="1"/>
</dbReference>
<name>M0QRJ0_9ACTN</name>
<dbReference type="InterPro" id="IPR004360">
    <property type="entry name" value="Glyas_Fos-R_dOase_dom"/>
</dbReference>
<gene>
    <name evidence="2" type="ORF">GS4_45_00120</name>
</gene>
<protein>
    <recommendedName>
        <fullName evidence="1">Glyoxalase/fosfomycin resistance/dioxygenase domain-containing protein</fullName>
    </recommendedName>
</protein>
<organism evidence="2 3">
    <name type="scientific">Gordonia soli NBRC 108243</name>
    <dbReference type="NCBI Taxonomy" id="1223545"/>
    <lineage>
        <taxon>Bacteria</taxon>
        <taxon>Bacillati</taxon>
        <taxon>Actinomycetota</taxon>
        <taxon>Actinomycetes</taxon>
        <taxon>Mycobacteriales</taxon>
        <taxon>Gordoniaceae</taxon>
        <taxon>Gordonia</taxon>
    </lineage>
</organism>
<dbReference type="EMBL" id="BANX01000045">
    <property type="protein sequence ID" value="GAC70956.1"/>
    <property type="molecule type" value="Genomic_DNA"/>
</dbReference>
<dbReference type="OrthoDB" id="4265398at2"/>
<evidence type="ECO:0000313" key="3">
    <source>
        <dbReference type="Proteomes" id="UP000011666"/>
    </source>
</evidence>
<dbReference type="AlphaFoldDB" id="M0QRJ0"/>
<dbReference type="PANTHER" id="PTHR36503:SF2">
    <property type="entry name" value="BLR2408 PROTEIN"/>
    <property type="match status" value="1"/>
</dbReference>
<feature type="domain" description="Glyoxalase/fosfomycin resistance/dioxygenase" evidence="1">
    <location>
        <begin position="10"/>
        <end position="124"/>
    </location>
</feature>
<dbReference type="Pfam" id="PF00903">
    <property type="entry name" value="Glyoxalase"/>
    <property type="match status" value="1"/>
</dbReference>
<keyword evidence="3" id="KW-1185">Reference proteome</keyword>